<feature type="domain" description="PurM-like N-terminal" evidence="3">
    <location>
        <begin position="27"/>
        <end position="137"/>
    </location>
</feature>
<feature type="binding site" evidence="2">
    <location>
        <position position="42"/>
    </location>
    <ligand>
        <name>Mg(2+)</name>
        <dbReference type="ChEBI" id="CHEBI:18420"/>
        <label>4</label>
    </ligand>
</feature>
<dbReference type="PIRSF" id="PIRSF005303">
    <property type="entry name" value="Thiam_monoph_kin"/>
    <property type="match status" value="1"/>
</dbReference>
<feature type="binding site" evidence="2">
    <location>
        <position position="145"/>
    </location>
    <ligand>
        <name>ATP</name>
        <dbReference type="ChEBI" id="CHEBI:30616"/>
    </ligand>
</feature>
<feature type="binding site" evidence="2">
    <location>
        <position position="51"/>
    </location>
    <ligand>
        <name>substrate</name>
    </ligand>
</feature>
<dbReference type="SUPFAM" id="SSF55326">
    <property type="entry name" value="PurM N-terminal domain-like"/>
    <property type="match status" value="1"/>
</dbReference>
<dbReference type="Gene3D" id="3.30.1330.10">
    <property type="entry name" value="PurM-like, N-terminal domain"/>
    <property type="match status" value="1"/>
</dbReference>
<dbReference type="Pfam" id="PF00586">
    <property type="entry name" value="AIRS"/>
    <property type="match status" value="1"/>
</dbReference>
<feature type="binding site" evidence="2">
    <location>
        <position position="43"/>
    </location>
    <ligand>
        <name>Mg(2+)</name>
        <dbReference type="ChEBI" id="CHEBI:18420"/>
        <label>1</label>
    </ligand>
</feature>
<dbReference type="Pfam" id="PF02769">
    <property type="entry name" value="AIRS_C"/>
    <property type="match status" value="1"/>
</dbReference>
<dbReference type="SUPFAM" id="SSF56042">
    <property type="entry name" value="PurM C-terminal domain-like"/>
    <property type="match status" value="1"/>
</dbReference>
<dbReference type="EMBL" id="QRDT01000001">
    <property type="protein sequence ID" value="RED42521.1"/>
    <property type="molecule type" value="Genomic_DNA"/>
</dbReference>
<organism evidence="6 7">
    <name type="scientific">Rhodopseudomonas pentothenatexigens</name>
    <dbReference type="NCBI Taxonomy" id="999699"/>
    <lineage>
        <taxon>Bacteria</taxon>
        <taxon>Pseudomonadati</taxon>
        <taxon>Pseudomonadota</taxon>
        <taxon>Alphaproteobacteria</taxon>
        <taxon>Hyphomicrobiales</taxon>
        <taxon>Nitrobacteraceae</taxon>
        <taxon>Rhodopseudomonas</taxon>
    </lineage>
</organism>
<evidence type="ECO:0000256" key="2">
    <source>
        <dbReference type="HAMAP-Rule" id="MF_02128"/>
    </source>
</evidence>
<comment type="caution">
    <text evidence="2">Lacks conserved residue(s) required for the propagation of feature annotation.</text>
</comment>
<name>A0A336JID2_9BRAD</name>
<feature type="domain" description="PurM-like C-terminal" evidence="4">
    <location>
        <begin position="149"/>
        <end position="299"/>
    </location>
</feature>
<keyword evidence="2" id="KW-0067">ATP-binding</keyword>
<feature type="binding site" evidence="2">
    <location>
        <position position="211"/>
    </location>
    <ligand>
        <name>Mg(2+)</name>
        <dbReference type="ChEBI" id="CHEBI:18420"/>
        <label>3</label>
    </ligand>
</feature>
<dbReference type="GO" id="GO:0009229">
    <property type="term" value="P:thiamine diphosphate biosynthetic process"/>
    <property type="evidence" value="ECO:0007669"/>
    <property type="project" value="UniProtKB-UniRule"/>
</dbReference>
<keyword evidence="2" id="KW-0479">Metal-binding</keyword>
<feature type="binding site" evidence="2">
    <location>
        <position position="263"/>
    </location>
    <ligand>
        <name>substrate</name>
    </ligand>
</feature>
<dbReference type="InterPro" id="IPR036676">
    <property type="entry name" value="PurM-like_C_sf"/>
</dbReference>
<dbReference type="Proteomes" id="UP000256343">
    <property type="component" value="Unassembled WGS sequence"/>
</dbReference>
<dbReference type="PANTHER" id="PTHR30270:SF0">
    <property type="entry name" value="THIAMINE-MONOPHOSPHATE KINASE"/>
    <property type="match status" value="1"/>
</dbReference>
<comment type="similarity">
    <text evidence="2">Belongs to the thiamine-monophosphate kinase family.</text>
</comment>
<feature type="binding site" evidence="2">
    <location>
        <position position="320"/>
    </location>
    <ligand>
        <name>substrate</name>
    </ligand>
</feature>
<feature type="binding site" evidence="2">
    <location>
        <position position="44"/>
    </location>
    <ligand>
        <name>Mg(2+)</name>
        <dbReference type="ChEBI" id="CHEBI:18420"/>
        <label>1</label>
    </ligand>
</feature>
<dbReference type="GO" id="GO:0005524">
    <property type="term" value="F:ATP binding"/>
    <property type="evidence" value="ECO:0007669"/>
    <property type="project" value="UniProtKB-UniRule"/>
</dbReference>
<gene>
    <name evidence="2" type="primary">thiL</name>
    <name evidence="5" type="ORF">BJ125_101239</name>
    <name evidence="6" type="ORF">SAMN05892882_101239</name>
</gene>
<protein>
    <recommendedName>
        <fullName evidence="2">Thiamine-monophosphate kinase</fullName>
        <shortName evidence="2">TMP kinase</shortName>
        <shortName evidence="2">Thiamine-phosphate kinase</shortName>
        <ecNumber evidence="2">2.7.4.16</ecNumber>
    </recommendedName>
</protein>
<dbReference type="OrthoDB" id="9802811at2"/>
<feature type="binding site" evidence="2">
    <location>
        <begin position="118"/>
        <end position="119"/>
    </location>
    <ligand>
        <name>ATP</name>
        <dbReference type="ChEBI" id="CHEBI:30616"/>
    </ligand>
</feature>
<proteinExistence type="inferred from homology"/>
<dbReference type="InterPro" id="IPR016188">
    <property type="entry name" value="PurM-like_N"/>
</dbReference>
<dbReference type="EC" id="2.7.4.16" evidence="2"/>
<feature type="binding site" evidence="2">
    <location>
        <position position="72"/>
    </location>
    <ligand>
        <name>Mg(2+)</name>
        <dbReference type="ChEBI" id="CHEBI:18420"/>
        <label>4</label>
    </ligand>
</feature>
<evidence type="ECO:0000256" key="1">
    <source>
        <dbReference type="ARBA" id="ARBA00022977"/>
    </source>
</evidence>
<dbReference type="UniPathway" id="UPA00060">
    <property type="reaction ID" value="UER00142"/>
</dbReference>
<dbReference type="InterPro" id="IPR006283">
    <property type="entry name" value="ThiL-like"/>
</dbReference>
<dbReference type="Gene3D" id="3.90.650.10">
    <property type="entry name" value="PurM-like C-terminal domain"/>
    <property type="match status" value="1"/>
</dbReference>
<dbReference type="GO" id="GO:0000287">
    <property type="term" value="F:magnesium ion binding"/>
    <property type="evidence" value="ECO:0007669"/>
    <property type="project" value="UniProtKB-UniRule"/>
</dbReference>
<feature type="binding site" evidence="2">
    <location>
        <position position="213"/>
    </location>
    <ligand>
        <name>ATP</name>
        <dbReference type="ChEBI" id="CHEBI:30616"/>
    </ligand>
</feature>
<feature type="binding site" evidence="2">
    <location>
        <position position="44"/>
    </location>
    <ligand>
        <name>Mg(2+)</name>
        <dbReference type="ChEBI" id="CHEBI:18420"/>
        <label>2</label>
    </ligand>
</feature>
<evidence type="ECO:0000313" key="8">
    <source>
        <dbReference type="Proteomes" id="UP000256343"/>
    </source>
</evidence>
<feature type="binding site" evidence="2">
    <location>
        <position position="214"/>
    </location>
    <ligand>
        <name>Mg(2+)</name>
        <dbReference type="ChEBI" id="CHEBI:18420"/>
        <label>5</label>
    </ligand>
</feature>
<reference evidence="5 8" key="2">
    <citation type="submission" date="2018-07" db="EMBL/GenBank/DDBJ databases">
        <title>Genomic Encyclopedia of Archaeal and Bacterial Type Strains, Phase II (KMG-II): from individual species to whole genera.</title>
        <authorList>
            <person name="Goeker M."/>
        </authorList>
    </citation>
    <scope>NUCLEOTIDE SEQUENCE [LARGE SCALE GENOMIC DNA]</scope>
    <source>
        <strain evidence="5 8">JA575</strain>
    </source>
</reference>
<dbReference type="CDD" id="cd02194">
    <property type="entry name" value="ThiL"/>
    <property type="match status" value="1"/>
</dbReference>
<evidence type="ECO:0000313" key="7">
    <source>
        <dbReference type="Proteomes" id="UP000252631"/>
    </source>
</evidence>
<reference evidence="6 7" key="1">
    <citation type="submission" date="2017-08" db="EMBL/GenBank/DDBJ databases">
        <authorList>
            <person name="de Groot N.N."/>
        </authorList>
    </citation>
    <scope>NUCLEOTIDE SEQUENCE [LARGE SCALE GENOMIC DNA]</scope>
    <source>
        <strain evidence="6 7">JA575</strain>
    </source>
</reference>
<keyword evidence="1 2" id="KW-0784">Thiamine biosynthesis</keyword>
<accession>A0A336JID2</accession>
<evidence type="ECO:0000313" key="5">
    <source>
        <dbReference type="EMBL" id="RED42521.1"/>
    </source>
</evidence>
<dbReference type="InterPro" id="IPR010918">
    <property type="entry name" value="PurM-like_C_dom"/>
</dbReference>
<dbReference type="NCBIfam" id="TIGR01379">
    <property type="entry name" value="thiL"/>
    <property type="match status" value="1"/>
</dbReference>
<feature type="binding site" evidence="2">
    <location>
        <position position="28"/>
    </location>
    <ligand>
        <name>Mg(2+)</name>
        <dbReference type="ChEBI" id="CHEBI:18420"/>
        <label>3</label>
    </ligand>
</feature>
<feature type="binding site" evidence="2">
    <location>
        <position position="119"/>
    </location>
    <ligand>
        <name>Mg(2+)</name>
        <dbReference type="ChEBI" id="CHEBI:18420"/>
        <label>1</label>
    </ligand>
</feature>
<feature type="binding site" evidence="2">
    <location>
        <position position="72"/>
    </location>
    <ligand>
        <name>Mg(2+)</name>
        <dbReference type="ChEBI" id="CHEBI:18420"/>
        <label>2</label>
    </ligand>
</feature>
<keyword evidence="8" id="KW-1185">Reference proteome</keyword>
<dbReference type="Proteomes" id="UP000252631">
    <property type="component" value="Unassembled WGS sequence"/>
</dbReference>
<keyword evidence="2" id="KW-0808">Transferase</keyword>
<dbReference type="AlphaFoldDB" id="A0A336JID2"/>
<keyword evidence="2 6" id="KW-0418">Kinase</keyword>
<dbReference type="EMBL" id="UFQQ01000001">
    <property type="protein sequence ID" value="SSW89122.1"/>
    <property type="molecule type" value="Genomic_DNA"/>
</dbReference>
<evidence type="ECO:0000259" key="3">
    <source>
        <dbReference type="Pfam" id="PF00586"/>
    </source>
</evidence>
<comment type="pathway">
    <text evidence="2">Cofactor biosynthesis; thiamine diphosphate biosynthesis; thiamine diphosphate from thiamine phosphate: step 1/1.</text>
</comment>
<keyword evidence="2" id="KW-0547">Nucleotide-binding</keyword>
<comment type="catalytic activity">
    <reaction evidence="2">
        <text>thiamine phosphate + ATP = thiamine diphosphate + ADP</text>
        <dbReference type="Rhea" id="RHEA:15913"/>
        <dbReference type="ChEBI" id="CHEBI:30616"/>
        <dbReference type="ChEBI" id="CHEBI:37575"/>
        <dbReference type="ChEBI" id="CHEBI:58937"/>
        <dbReference type="ChEBI" id="CHEBI:456216"/>
        <dbReference type="EC" id="2.7.4.16"/>
    </reaction>
</comment>
<dbReference type="RefSeq" id="WP_114356290.1">
    <property type="nucleotide sequence ID" value="NZ_QRDT01000001.1"/>
</dbReference>
<sequence length="323" mass="33502">MPSGEDDLIARYFKPLATDPGARGLVDDAAVLAATGSDLVLTTDAIVEGVHYLPDDPPEAIARKALRVNLSDLAAKGAEPAGFLLTLALRQADERFLAPFAAALGEDAAAFRCPLLGGDTVSTPGPMMISVTALGRVPPGRMVPRDGLRPGDRIVVTGTIGDAALGLDLLQRKATAASDSDRAFLIDRYRHPQPRLALASAVRDHAGAAMDISDGLAGDLAKMCAASGVTATLEADAVPLSDAARAMVGTDAARLGRVLGGGDDYELLCGVAQSEIDQFLAAAQRSRVQVTVIGVAQQGTAAPRWLDADARDISLNKLSFSHF</sequence>
<evidence type="ECO:0000313" key="6">
    <source>
        <dbReference type="EMBL" id="SSW89122.1"/>
    </source>
</evidence>
<comment type="function">
    <text evidence="2">Catalyzes the ATP-dependent phosphorylation of thiamine-monophosphate (TMP) to form thiamine-pyrophosphate (TPP), the active form of vitamin B1.</text>
</comment>
<dbReference type="HAMAP" id="MF_02128">
    <property type="entry name" value="TMP_kinase"/>
    <property type="match status" value="1"/>
</dbReference>
<dbReference type="GO" id="GO:0009228">
    <property type="term" value="P:thiamine biosynthetic process"/>
    <property type="evidence" value="ECO:0007669"/>
    <property type="project" value="UniProtKB-KW"/>
</dbReference>
<comment type="miscellaneous">
    <text evidence="2">Reaction mechanism of ThiL seems to utilize a direct, inline transfer of the gamma-phosphate of ATP to TMP rather than a phosphorylated enzyme intermediate.</text>
</comment>
<dbReference type="GO" id="GO:0009030">
    <property type="term" value="F:thiamine-phosphate kinase activity"/>
    <property type="evidence" value="ECO:0007669"/>
    <property type="project" value="UniProtKB-UniRule"/>
</dbReference>
<evidence type="ECO:0000259" key="4">
    <source>
        <dbReference type="Pfam" id="PF02769"/>
    </source>
</evidence>
<dbReference type="PANTHER" id="PTHR30270">
    <property type="entry name" value="THIAMINE-MONOPHOSPHATE KINASE"/>
    <property type="match status" value="1"/>
</dbReference>
<keyword evidence="2" id="KW-0460">Magnesium</keyword>
<dbReference type="InterPro" id="IPR036921">
    <property type="entry name" value="PurM-like_N_sf"/>
</dbReference>
<feature type="binding site" evidence="2">
    <location>
        <position position="28"/>
    </location>
    <ligand>
        <name>Mg(2+)</name>
        <dbReference type="ChEBI" id="CHEBI:18420"/>
        <label>4</label>
    </ligand>
</feature>
<feature type="binding site" evidence="2">
    <location>
        <position position="72"/>
    </location>
    <ligand>
        <name>Mg(2+)</name>
        <dbReference type="ChEBI" id="CHEBI:18420"/>
        <label>3</label>
    </ligand>
</feature>